<evidence type="ECO:0008006" key="4">
    <source>
        <dbReference type="Google" id="ProtNLM"/>
    </source>
</evidence>
<comment type="caution">
    <text evidence="2">The sequence shown here is derived from an EMBL/GenBank/DDBJ whole genome shotgun (WGS) entry which is preliminary data.</text>
</comment>
<keyword evidence="3" id="KW-1185">Reference proteome</keyword>
<organism evidence="2 3">
    <name type="scientific">Sporothrix curviconia</name>
    <dbReference type="NCBI Taxonomy" id="1260050"/>
    <lineage>
        <taxon>Eukaryota</taxon>
        <taxon>Fungi</taxon>
        <taxon>Dikarya</taxon>
        <taxon>Ascomycota</taxon>
        <taxon>Pezizomycotina</taxon>
        <taxon>Sordariomycetes</taxon>
        <taxon>Sordariomycetidae</taxon>
        <taxon>Ophiostomatales</taxon>
        <taxon>Ophiostomataceae</taxon>
        <taxon>Sporothrix</taxon>
    </lineage>
</organism>
<sequence length="413" mass="44611">MDPFLQLSFSFPVRMTPVASGTSTVAAMPPAILASQLYDPHHLGERYEQCYGDASVDTKLQVAILMPVWNVTRAPDLPCSFDSCTWPTITTLGVCSSCTDLTATVTASCVAPNAESLQCNYTIPASATNTTGNGTTFVTVFSVTGGATERLPYQPLWNSTVDVYTSGGLLYFDTRGSTMAELVRTSLVSFAPDLPWSRYIGVQDDDTFLQRASRPSNRPWSAPYAGPQTPLNMPSVPLPTSGVGLVELMPLLSLSSSSAQNMTFHINFCDYTDLATYMADLFTTAQFDDIAALMGSIADSMTESIRTTVNSTAHSGMGYNSITYIEIAWALLALPIALVVLTFALLVVVILRNRALGTPVGKSASIALLFHSLEGWDQSELHVDGPAEMTARLEQMTVQMVNVSGWHAFTREE</sequence>
<proteinExistence type="predicted"/>
<gene>
    <name evidence="2" type="ORF">SCUCBS95973_007434</name>
</gene>
<dbReference type="PANTHER" id="PTHR35394:SF5">
    <property type="entry name" value="DUF3176 DOMAIN-CONTAINING PROTEIN"/>
    <property type="match status" value="1"/>
</dbReference>
<name>A0ABP0CF40_9PEZI</name>
<evidence type="ECO:0000313" key="2">
    <source>
        <dbReference type="EMBL" id="CAK7230026.1"/>
    </source>
</evidence>
<keyword evidence="1" id="KW-0472">Membrane</keyword>
<feature type="transmembrane region" description="Helical" evidence="1">
    <location>
        <begin position="327"/>
        <end position="351"/>
    </location>
</feature>
<dbReference type="Proteomes" id="UP001642405">
    <property type="component" value="Unassembled WGS sequence"/>
</dbReference>
<evidence type="ECO:0000313" key="3">
    <source>
        <dbReference type="Proteomes" id="UP001642405"/>
    </source>
</evidence>
<evidence type="ECO:0000256" key="1">
    <source>
        <dbReference type="SAM" id="Phobius"/>
    </source>
</evidence>
<keyword evidence="1" id="KW-1133">Transmembrane helix</keyword>
<reference evidence="2 3" key="1">
    <citation type="submission" date="2024-01" db="EMBL/GenBank/DDBJ databases">
        <authorList>
            <person name="Allen C."/>
            <person name="Tagirdzhanova G."/>
        </authorList>
    </citation>
    <scope>NUCLEOTIDE SEQUENCE [LARGE SCALE GENOMIC DNA]</scope>
</reference>
<protein>
    <recommendedName>
        <fullName evidence="4">Transmembrane protein</fullName>
    </recommendedName>
</protein>
<keyword evidence="1" id="KW-0812">Transmembrane</keyword>
<accession>A0ABP0CF40</accession>
<dbReference type="EMBL" id="CAWUHB010000051">
    <property type="protein sequence ID" value="CAK7230026.1"/>
    <property type="molecule type" value="Genomic_DNA"/>
</dbReference>
<dbReference type="PANTHER" id="PTHR35394">
    <property type="entry name" value="DUF3176 DOMAIN-CONTAINING PROTEIN"/>
    <property type="match status" value="1"/>
</dbReference>